<feature type="repeat" description="PPR" evidence="2">
    <location>
        <begin position="397"/>
        <end position="432"/>
    </location>
</feature>
<dbReference type="Pfam" id="PF13041">
    <property type="entry name" value="PPR_2"/>
    <property type="match status" value="3"/>
</dbReference>
<proteinExistence type="predicted"/>
<evidence type="ECO:0000313" key="4">
    <source>
        <dbReference type="Proteomes" id="UP001420932"/>
    </source>
</evidence>
<dbReference type="GO" id="GO:0003723">
    <property type="term" value="F:RNA binding"/>
    <property type="evidence" value="ECO:0007669"/>
    <property type="project" value="InterPro"/>
</dbReference>
<dbReference type="InterPro" id="IPR002885">
    <property type="entry name" value="PPR_rpt"/>
</dbReference>
<feature type="repeat" description="PPR" evidence="2">
    <location>
        <begin position="296"/>
        <end position="330"/>
    </location>
</feature>
<dbReference type="PANTHER" id="PTHR47926">
    <property type="entry name" value="PENTATRICOPEPTIDE REPEAT-CONTAINING PROTEIN"/>
    <property type="match status" value="1"/>
</dbReference>
<dbReference type="NCBIfam" id="TIGR00756">
    <property type="entry name" value="PPR"/>
    <property type="match status" value="3"/>
</dbReference>
<keyword evidence="1" id="KW-0677">Repeat</keyword>
<dbReference type="FunFam" id="1.25.40.10:FF:000427">
    <property type="entry name" value="Pentatricopeptide repeat-containing protein chloroplastic"/>
    <property type="match status" value="1"/>
</dbReference>
<dbReference type="PROSITE" id="PS51375">
    <property type="entry name" value="PPR"/>
    <property type="match status" value="4"/>
</dbReference>
<keyword evidence="4" id="KW-1185">Reference proteome</keyword>
<evidence type="ECO:0000313" key="3">
    <source>
        <dbReference type="EMBL" id="KAK9093140.1"/>
    </source>
</evidence>
<dbReference type="Gene3D" id="1.25.40.10">
    <property type="entry name" value="Tetratricopeptide repeat domain"/>
    <property type="match status" value="4"/>
</dbReference>
<evidence type="ECO:0008006" key="5">
    <source>
        <dbReference type="Google" id="ProtNLM"/>
    </source>
</evidence>
<feature type="repeat" description="PPR" evidence="2">
    <location>
        <begin position="194"/>
        <end position="228"/>
    </location>
</feature>
<dbReference type="Pfam" id="PF20431">
    <property type="entry name" value="E_motif"/>
    <property type="match status" value="1"/>
</dbReference>
<sequence length="618" mass="68963">MTCVLMRVPLKSALLVSLNSKWITRCHYHHLNTALLNKSLTTIQFTQLLSYTITTGLLSDPFISSKLLLLLSSSDLSFAFSLFFQIPNPNVFAWNFMLRAYSNSPSPQQSISLYNLMRTTLISPDKYTFPFVLKACSRVSFAKQKSEEIHAASLKFGFEFDVFVQNALISAYSAFGKVDAACRIFNLVPVWVRDVVSWNSLISGYLQMDLCREALMVFGNMWGENFVRPNGVTMVSALTACARIGELCLGKKIHGFILRNEIDLDVYLESSLVDLYVKCGRPDVAQKVFDRIPERNVVCWTSIIAGYVRAGLFKESISLFREMQMDGVEFDEVTVACVVSACGHFGALDLGRWVHAYCDRSGLEMNLAMNNALIDMYSKCGDIDRAIEIFNGLVQKDVFSWTVMISGLAMNGRSVQALDMFSQMEMSSGVSPNEVTFLGVLSACSHGGLVKEGYHYYNSMSNNYNIAPRIEHCGCMVDLLGRANLLAEAEKFVTSMPMVPDAVIWRSLLFSSQKNGNLEMAEVAAGKIMELEPGRSGIHVLLSNTYAAASRWTDVKKVRKGMDVGGIRKQPGCSFIEINGVVHEFFVADTFHSQTDKLYETIFRINSLLQFEGCSLDT</sequence>
<evidence type="ECO:0000256" key="1">
    <source>
        <dbReference type="ARBA" id="ARBA00022737"/>
    </source>
</evidence>
<protein>
    <recommendedName>
        <fullName evidence="5">Pentatricopeptide repeat-containing protein</fullName>
    </recommendedName>
</protein>
<organism evidence="3 4">
    <name type="scientific">Stephania yunnanensis</name>
    <dbReference type="NCBI Taxonomy" id="152371"/>
    <lineage>
        <taxon>Eukaryota</taxon>
        <taxon>Viridiplantae</taxon>
        <taxon>Streptophyta</taxon>
        <taxon>Embryophyta</taxon>
        <taxon>Tracheophyta</taxon>
        <taxon>Spermatophyta</taxon>
        <taxon>Magnoliopsida</taxon>
        <taxon>Ranunculales</taxon>
        <taxon>Menispermaceae</taxon>
        <taxon>Menispermoideae</taxon>
        <taxon>Cissampelideae</taxon>
        <taxon>Stephania</taxon>
    </lineage>
</organism>
<dbReference type="PANTHER" id="PTHR47926:SF345">
    <property type="entry name" value="(WILD MALAYSIAN BANANA) HYPOTHETICAL PROTEIN"/>
    <property type="match status" value="1"/>
</dbReference>
<dbReference type="AlphaFoldDB" id="A0AAP0EJ54"/>
<dbReference type="InterPro" id="IPR011990">
    <property type="entry name" value="TPR-like_helical_dom_sf"/>
</dbReference>
<dbReference type="InterPro" id="IPR046848">
    <property type="entry name" value="E_motif"/>
</dbReference>
<dbReference type="FunFam" id="1.25.40.10:FF:000227">
    <property type="entry name" value="Pentatricopeptide repeat-containing protein At3g13880"/>
    <property type="match status" value="1"/>
</dbReference>
<gene>
    <name evidence="3" type="ORF">Syun_028051</name>
</gene>
<accession>A0AAP0EJ54</accession>
<dbReference type="Proteomes" id="UP001420932">
    <property type="component" value="Unassembled WGS sequence"/>
</dbReference>
<dbReference type="Pfam" id="PF01535">
    <property type="entry name" value="PPR"/>
    <property type="match status" value="2"/>
</dbReference>
<dbReference type="InterPro" id="IPR046960">
    <property type="entry name" value="PPR_At4g14850-like_plant"/>
</dbReference>
<name>A0AAP0EJ54_9MAGN</name>
<feature type="repeat" description="PPR" evidence="2">
    <location>
        <begin position="90"/>
        <end position="124"/>
    </location>
</feature>
<reference evidence="3 4" key="1">
    <citation type="submission" date="2024-01" db="EMBL/GenBank/DDBJ databases">
        <title>Genome assemblies of Stephania.</title>
        <authorList>
            <person name="Yang L."/>
        </authorList>
    </citation>
    <scope>NUCLEOTIDE SEQUENCE [LARGE SCALE GENOMIC DNA]</scope>
    <source>
        <strain evidence="3">YNDBR</strain>
        <tissue evidence="3">Leaf</tissue>
    </source>
</reference>
<dbReference type="EMBL" id="JBBNAF010000012">
    <property type="protein sequence ID" value="KAK9093140.1"/>
    <property type="molecule type" value="Genomic_DNA"/>
</dbReference>
<dbReference type="GO" id="GO:0009451">
    <property type="term" value="P:RNA modification"/>
    <property type="evidence" value="ECO:0007669"/>
    <property type="project" value="InterPro"/>
</dbReference>
<evidence type="ECO:0000256" key="2">
    <source>
        <dbReference type="PROSITE-ProRule" id="PRU00708"/>
    </source>
</evidence>
<dbReference type="FunFam" id="1.25.40.10:FF:000989">
    <property type="entry name" value="Pentatricopeptide repeat-containing protein At1g31430"/>
    <property type="match status" value="1"/>
</dbReference>
<comment type="caution">
    <text evidence="3">The sequence shown here is derived from an EMBL/GenBank/DDBJ whole genome shotgun (WGS) entry which is preliminary data.</text>
</comment>